<dbReference type="KEGG" id="ehr:EHR_08805"/>
<accession>I6T7D8</accession>
<gene>
    <name evidence="1" type="ordered locus">EHR_08805</name>
</gene>
<protein>
    <submittedName>
        <fullName evidence="1">Uncharacterized protein</fullName>
    </submittedName>
</protein>
<keyword evidence="2" id="KW-1185">Reference proteome</keyword>
<dbReference type="Proteomes" id="UP000002895">
    <property type="component" value="Chromosome"/>
</dbReference>
<dbReference type="HOGENOM" id="CLU_2769469_0_0_9"/>
<dbReference type="AlphaFoldDB" id="I6T7D8"/>
<dbReference type="EMBL" id="CP003504">
    <property type="protein sequence ID" value="AFM70681.1"/>
    <property type="molecule type" value="Genomic_DNA"/>
</dbReference>
<dbReference type="RefSeq" id="WP_014834524.1">
    <property type="nucleotide sequence ID" value="NC_018081.1"/>
</dbReference>
<reference evidence="1 2" key="1">
    <citation type="journal article" date="2012" name="J. Bacteriol.">
        <title>Genome sequence of Enterococcus hirae (Streptococcus faecalis) ATCC 9790, a model organism for the study of ion transport, bioenergetics, and copper homeostasis.</title>
        <authorList>
            <person name="Gaechter T."/>
            <person name="Wunderlin C."/>
            <person name="Schmidheini T."/>
            <person name="Solioz M."/>
        </authorList>
    </citation>
    <scope>NUCLEOTIDE SEQUENCE [LARGE SCALE GENOMIC DNA]</scope>
    <source>
        <strain evidence="2">ATCC 9790 / DSM 20160 / JCM 8729 / LMG 6399 / NBRC 3181 / NCIMB 6459 / NCDO 1258 / NCTC 12367 / WDCM 00089 / R</strain>
    </source>
</reference>
<proteinExistence type="predicted"/>
<sequence>MTKETIFIYGLATARKAYAKSLGYSIFNLSQAIDLAEEKPGNLEQAEKEAKKIMFPFLLMSTITKLGVY</sequence>
<organism evidence="1 2">
    <name type="scientific">Enterococcus hirae (strain ATCC 9790 / DSM 20160 / JCM 8729 / LMG 6399 / NBRC 3181 / NCIMB 6459 / NCDO 1258 / NCTC 12367 / WDCM 00089 / R)</name>
    <dbReference type="NCBI Taxonomy" id="768486"/>
    <lineage>
        <taxon>Bacteria</taxon>
        <taxon>Bacillati</taxon>
        <taxon>Bacillota</taxon>
        <taxon>Bacilli</taxon>
        <taxon>Lactobacillales</taxon>
        <taxon>Enterococcaceae</taxon>
        <taxon>Enterococcus</taxon>
    </lineage>
</organism>
<dbReference type="PATRIC" id="fig|768486.3.peg.1680"/>
<evidence type="ECO:0000313" key="1">
    <source>
        <dbReference type="EMBL" id="AFM70681.1"/>
    </source>
</evidence>
<name>I6T7D8_ENTHA</name>
<evidence type="ECO:0000313" key="2">
    <source>
        <dbReference type="Proteomes" id="UP000002895"/>
    </source>
</evidence>